<proteinExistence type="predicted"/>
<sequence>MLSDGVILLCDNTHTARKAQELLQKFKCEDWSQPPHTVQIWPPIWFPNTYMEQGSFQTAMRKQMGSDLISTKPGIIGDWRNYFSPTQSARMDQKLKEKFAGTGLLDLWKDEM</sequence>
<dbReference type="InterPro" id="IPR027417">
    <property type="entry name" value="P-loop_NTPase"/>
</dbReference>
<reference evidence="1 2" key="1">
    <citation type="journal article" date="2019" name="Sci. Rep.">
        <title>Orb-weaving spider Araneus ventricosus genome elucidates the spidroin gene catalogue.</title>
        <authorList>
            <person name="Kono N."/>
            <person name="Nakamura H."/>
            <person name="Ohtoshi R."/>
            <person name="Moran D.A.P."/>
            <person name="Shinohara A."/>
            <person name="Yoshida Y."/>
            <person name="Fujiwara M."/>
            <person name="Mori M."/>
            <person name="Tomita M."/>
            <person name="Arakawa K."/>
        </authorList>
    </citation>
    <scope>NUCLEOTIDE SEQUENCE [LARGE SCALE GENOMIC DNA]</scope>
</reference>
<name>A0A4Y2FCM9_ARAVE</name>
<protein>
    <recommendedName>
        <fullName evidence="3">Sulfotransferase domain-containing protein</fullName>
    </recommendedName>
</protein>
<dbReference type="Proteomes" id="UP000499080">
    <property type="component" value="Unassembled WGS sequence"/>
</dbReference>
<evidence type="ECO:0008006" key="3">
    <source>
        <dbReference type="Google" id="ProtNLM"/>
    </source>
</evidence>
<evidence type="ECO:0000313" key="1">
    <source>
        <dbReference type="EMBL" id="GBM38717.1"/>
    </source>
</evidence>
<comment type="caution">
    <text evidence="1">The sequence shown here is derived from an EMBL/GenBank/DDBJ whole genome shotgun (WGS) entry which is preliminary data.</text>
</comment>
<evidence type="ECO:0000313" key="2">
    <source>
        <dbReference type="Proteomes" id="UP000499080"/>
    </source>
</evidence>
<dbReference type="EMBL" id="BGPR01000876">
    <property type="protein sequence ID" value="GBM38717.1"/>
    <property type="molecule type" value="Genomic_DNA"/>
</dbReference>
<gene>
    <name evidence="1" type="ORF">AVEN_252912_1</name>
</gene>
<keyword evidence="2" id="KW-1185">Reference proteome</keyword>
<accession>A0A4Y2FCM9</accession>
<dbReference type="SUPFAM" id="SSF52540">
    <property type="entry name" value="P-loop containing nucleoside triphosphate hydrolases"/>
    <property type="match status" value="1"/>
</dbReference>
<dbReference type="Gene3D" id="3.40.50.300">
    <property type="entry name" value="P-loop containing nucleotide triphosphate hydrolases"/>
    <property type="match status" value="1"/>
</dbReference>
<organism evidence="1 2">
    <name type="scientific">Araneus ventricosus</name>
    <name type="common">Orbweaver spider</name>
    <name type="synonym">Epeira ventricosa</name>
    <dbReference type="NCBI Taxonomy" id="182803"/>
    <lineage>
        <taxon>Eukaryota</taxon>
        <taxon>Metazoa</taxon>
        <taxon>Ecdysozoa</taxon>
        <taxon>Arthropoda</taxon>
        <taxon>Chelicerata</taxon>
        <taxon>Arachnida</taxon>
        <taxon>Araneae</taxon>
        <taxon>Araneomorphae</taxon>
        <taxon>Entelegynae</taxon>
        <taxon>Araneoidea</taxon>
        <taxon>Araneidae</taxon>
        <taxon>Araneus</taxon>
    </lineage>
</organism>
<dbReference type="AlphaFoldDB" id="A0A4Y2FCM9"/>
<dbReference type="OrthoDB" id="6433460at2759"/>